<dbReference type="EMBL" id="GDJX01007910">
    <property type="protein sequence ID" value="JAT60026.1"/>
    <property type="molecule type" value="Transcribed_RNA"/>
</dbReference>
<keyword evidence="5" id="KW-0287">Flowering</keyword>
<keyword evidence="3" id="KW-0221">Differentiation</keyword>
<gene>
    <name evidence="7" type="primary">inaA_1</name>
    <name evidence="7" type="ORF">g.77427</name>
</gene>
<evidence type="ECO:0000256" key="6">
    <source>
        <dbReference type="SAM" id="MobiDB-lite"/>
    </source>
</evidence>
<accession>A0A1D1YZK1</accession>
<feature type="compositionally biased region" description="Low complexity" evidence="6">
    <location>
        <begin position="244"/>
        <end position="259"/>
    </location>
</feature>
<evidence type="ECO:0000256" key="1">
    <source>
        <dbReference type="ARBA" id="ARBA00005405"/>
    </source>
</evidence>
<name>A0A1D1YZK1_9ARAE</name>
<reference evidence="7" key="1">
    <citation type="submission" date="2015-07" db="EMBL/GenBank/DDBJ databases">
        <title>Transcriptome Assembly of Anthurium amnicola.</title>
        <authorList>
            <person name="Suzuki J."/>
        </authorList>
    </citation>
    <scope>NUCLEOTIDE SEQUENCE</scope>
</reference>
<dbReference type="PANTHER" id="PTHR33405">
    <property type="entry name" value="PROTEIN FLX-LIKE 2"/>
    <property type="match status" value="1"/>
</dbReference>
<keyword evidence="2" id="KW-0217">Developmental protein</keyword>
<dbReference type="AlphaFoldDB" id="A0A1D1YZK1"/>
<proteinExistence type="inferred from homology"/>
<sequence length="259" mass="26876">MPWFHCSICLCRMTYDYEKKLYSDHLESLQVMEKNYISMSREVEKLRSELVKSTNVDRSGGHYGENTAYQENDTPGHNASAQNTSAKLSVGQNTYEEDYNVPQGRVPPGSAAMYVGGPGGAASTRMGHEASRGTGYEVPRAANYDAYGGGSYDSSRGSAGYDASRGAGAGYDAPRGAGAGAGYGTFRGATAGYDSSRGAGYDASRVSAYDASRGVALGYDAIGAAGYEAPRGAGYDAPRGPGGAQSAAAQANKAAYGST</sequence>
<feature type="region of interest" description="Disordered" evidence="6">
    <location>
        <begin position="54"/>
        <end position="84"/>
    </location>
</feature>
<feature type="compositionally biased region" description="Polar residues" evidence="6">
    <location>
        <begin position="67"/>
        <end position="84"/>
    </location>
</feature>
<dbReference type="GO" id="GO:0009908">
    <property type="term" value="P:flower development"/>
    <property type="evidence" value="ECO:0007669"/>
    <property type="project" value="UniProtKB-KW"/>
</dbReference>
<evidence type="ECO:0000256" key="4">
    <source>
        <dbReference type="ARBA" id="ARBA00023054"/>
    </source>
</evidence>
<dbReference type="PANTHER" id="PTHR33405:SF4">
    <property type="entry name" value="PROTEIN FLX-LIKE 2"/>
    <property type="match status" value="1"/>
</dbReference>
<feature type="region of interest" description="Disordered" evidence="6">
    <location>
        <begin position="230"/>
        <end position="259"/>
    </location>
</feature>
<evidence type="ECO:0000256" key="2">
    <source>
        <dbReference type="ARBA" id="ARBA00022473"/>
    </source>
</evidence>
<evidence type="ECO:0000256" key="5">
    <source>
        <dbReference type="ARBA" id="ARBA00023089"/>
    </source>
</evidence>
<protein>
    <submittedName>
        <fullName evidence="7">Ice nucleation protein inaA</fullName>
    </submittedName>
</protein>
<feature type="region of interest" description="Disordered" evidence="6">
    <location>
        <begin position="98"/>
        <end position="132"/>
    </location>
</feature>
<organism evidence="7">
    <name type="scientific">Anthurium amnicola</name>
    <dbReference type="NCBI Taxonomy" id="1678845"/>
    <lineage>
        <taxon>Eukaryota</taxon>
        <taxon>Viridiplantae</taxon>
        <taxon>Streptophyta</taxon>
        <taxon>Embryophyta</taxon>
        <taxon>Tracheophyta</taxon>
        <taxon>Spermatophyta</taxon>
        <taxon>Magnoliopsida</taxon>
        <taxon>Liliopsida</taxon>
        <taxon>Araceae</taxon>
        <taxon>Pothoideae</taxon>
        <taxon>Potheae</taxon>
        <taxon>Anthurium</taxon>
    </lineage>
</organism>
<dbReference type="GO" id="GO:0030154">
    <property type="term" value="P:cell differentiation"/>
    <property type="evidence" value="ECO:0007669"/>
    <property type="project" value="UniProtKB-KW"/>
</dbReference>
<keyword evidence="4" id="KW-0175">Coiled coil</keyword>
<evidence type="ECO:0000256" key="3">
    <source>
        <dbReference type="ARBA" id="ARBA00022782"/>
    </source>
</evidence>
<comment type="similarity">
    <text evidence="1">Belongs to the FLX family.</text>
</comment>
<dbReference type="InterPro" id="IPR040353">
    <property type="entry name" value="FLX/FLX-like"/>
</dbReference>
<evidence type="ECO:0000313" key="7">
    <source>
        <dbReference type="EMBL" id="JAT60026.1"/>
    </source>
</evidence>